<reference evidence="1 2" key="1">
    <citation type="submission" date="2020-05" db="EMBL/GenBank/DDBJ databases">
        <authorList>
            <person name="Kim M.K."/>
        </authorList>
    </citation>
    <scope>NUCLEOTIDE SEQUENCE [LARGE SCALE GENOMIC DNA]</scope>
    <source>
        <strain evidence="1 2">BT25</strain>
    </source>
</reference>
<sequence length="95" mass="11063">MNLARHIVRLDNPLDRSLLSYFEQRPGRWIRRQAVMRACGFDDPIKQPVGAYAQFASTLIRVNREIAPRGLRIMRDEEALDLFALQDMKEYGKDA</sequence>
<dbReference type="EMBL" id="JABUMX010000002">
    <property type="protein sequence ID" value="NTS31295.1"/>
    <property type="molecule type" value="Genomic_DNA"/>
</dbReference>
<dbReference type="RefSeq" id="WP_174207950.1">
    <property type="nucleotide sequence ID" value="NZ_JABUMX010000002.1"/>
</dbReference>
<evidence type="ECO:0000313" key="2">
    <source>
        <dbReference type="Proteomes" id="UP000550508"/>
    </source>
</evidence>
<organism evidence="1 2">
    <name type="scientific">Phyllobacterium pellucidum</name>
    <dbReference type="NCBI Taxonomy" id="2740464"/>
    <lineage>
        <taxon>Bacteria</taxon>
        <taxon>Pseudomonadati</taxon>
        <taxon>Pseudomonadota</taxon>
        <taxon>Alphaproteobacteria</taxon>
        <taxon>Hyphomicrobiales</taxon>
        <taxon>Phyllobacteriaceae</taxon>
        <taxon>Phyllobacterium</taxon>
    </lineage>
</organism>
<keyword evidence="2" id="KW-1185">Reference proteome</keyword>
<accession>A0A849VMC3</accession>
<proteinExistence type="predicted"/>
<dbReference type="AlphaFoldDB" id="A0A849VMC3"/>
<gene>
    <name evidence="1" type="ORF">HQ945_08505</name>
</gene>
<evidence type="ECO:0000313" key="1">
    <source>
        <dbReference type="EMBL" id="NTS31295.1"/>
    </source>
</evidence>
<comment type="caution">
    <text evidence="1">The sequence shown here is derived from an EMBL/GenBank/DDBJ whole genome shotgun (WGS) entry which is preliminary data.</text>
</comment>
<dbReference type="Proteomes" id="UP000550508">
    <property type="component" value="Unassembled WGS sequence"/>
</dbReference>
<protein>
    <submittedName>
        <fullName evidence="1">Uncharacterized protein</fullName>
    </submittedName>
</protein>
<name>A0A849VMC3_9HYPH</name>